<proteinExistence type="predicted"/>
<accession>X1H4G7</accession>
<comment type="caution">
    <text evidence="1">The sequence shown here is derived from an EMBL/GenBank/DDBJ whole genome shotgun (WGS) entry which is preliminary data.</text>
</comment>
<gene>
    <name evidence="1" type="ORF">S03H2_54146</name>
</gene>
<sequence>YAARPCSLADLTNLQRLQVLLAFHGRRLCGKWGDADDLELSMTAANLQDEYVVVCPFSQLKKLAKISQFAERTRHGFTSGEPVFVNENRASIESAVAAMYRESAPDIRPPPTVREPVFCDDDGSWLYRHYV</sequence>
<name>X1H4G7_9ZZZZ</name>
<evidence type="ECO:0000313" key="1">
    <source>
        <dbReference type="EMBL" id="GAH64312.1"/>
    </source>
</evidence>
<protein>
    <submittedName>
        <fullName evidence="1">Uncharacterized protein</fullName>
    </submittedName>
</protein>
<reference evidence="1" key="1">
    <citation type="journal article" date="2014" name="Front. Microbiol.">
        <title>High frequency of phylogenetically diverse reductive dehalogenase-homologous genes in deep subseafloor sedimentary metagenomes.</title>
        <authorList>
            <person name="Kawai M."/>
            <person name="Futagami T."/>
            <person name="Toyoda A."/>
            <person name="Takaki Y."/>
            <person name="Nishi S."/>
            <person name="Hori S."/>
            <person name="Arai W."/>
            <person name="Tsubouchi T."/>
            <person name="Morono Y."/>
            <person name="Uchiyama I."/>
            <person name="Ito T."/>
            <person name="Fujiyama A."/>
            <person name="Inagaki F."/>
            <person name="Takami H."/>
        </authorList>
    </citation>
    <scope>NUCLEOTIDE SEQUENCE</scope>
    <source>
        <strain evidence="1">Expedition CK06-06</strain>
    </source>
</reference>
<dbReference type="EMBL" id="BARU01034495">
    <property type="protein sequence ID" value="GAH64312.1"/>
    <property type="molecule type" value="Genomic_DNA"/>
</dbReference>
<feature type="non-terminal residue" evidence="1">
    <location>
        <position position="1"/>
    </location>
</feature>
<dbReference type="AlphaFoldDB" id="X1H4G7"/>
<organism evidence="1">
    <name type="scientific">marine sediment metagenome</name>
    <dbReference type="NCBI Taxonomy" id="412755"/>
    <lineage>
        <taxon>unclassified sequences</taxon>
        <taxon>metagenomes</taxon>
        <taxon>ecological metagenomes</taxon>
    </lineage>
</organism>